<name>A0A5M9HZZ8_9FIRM</name>
<dbReference type="OrthoDB" id="2065719at2"/>
<proteinExistence type="predicted"/>
<dbReference type="Proteomes" id="UP000322025">
    <property type="component" value="Unassembled WGS sequence"/>
</dbReference>
<sequence length="132" mass="14856">MKMRWEEPRVEVQKFIPNEYVAACYNIKCNVPSGIGYIETNGTPGYQEGGWGQRGDQYLASGYGCGIVHYGVPGVPDDGPVANAMWQESGGWGGRGDYYPVYYWYQRAAWGDQDIHFTKVEDAEWEENPNAS</sequence>
<dbReference type="EMBL" id="VMSO01000020">
    <property type="protein sequence ID" value="KAA8500642.1"/>
    <property type="molecule type" value="Genomic_DNA"/>
</dbReference>
<gene>
    <name evidence="1" type="ORF">FNY66_12535</name>
</gene>
<protein>
    <submittedName>
        <fullName evidence="1">Uncharacterized protein</fullName>
    </submittedName>
</protein>
<accession>A0A5M9HZZ8</accession>
<dbReference type="AlphaFoldDB" id="A0A5M9HZZ8"/>
<comment type="caution">
    <text evidence="1">The sequence shown here is derived from an EMBL/GenBank/DDBJ whole genome shotgun (WGS) entry which is preliminary data.</text>
</comment>
<organism evidence="1 2">
    <name type="scientific">Mediterraneibacter catenae</name>
    <dbReference type="NCBI Taxonomy" id="2594882"/>
    <lineage>
        <taxon>Bacteria</taxon>
        <taxon>Bacillati</taxon>
        <taxon>Bacillota</taxon>
        <taxon>Clostridia</taxon>
        <taxon>Lachnospirales</taxon>
        <taxon>Lachnospiraceae</taxon>
        <taxon>Mediterraneibacter</taxon>
    </lineage>
</organism>
<reference evidence="1" key="1">
    <citation type="submission" date="2019-07" db="EMBL/GenBank/DDBJ databases">
        <authorList>
            <person name="Wongkuna S."/>
            <person name="Scaria J."/>
        </authorList>
    </citation>
    <scope>NUCLEOTIDE SEQUENCE [LARGE SCALE GENOMIC DNA]</scope>
    <source>
        <strain evidence="1">SW178</strain>
    </source>
</reference>
<dbReference type="RefSeq" id="WP_150311365.1">
    <property type="nucleotide sequence ID" value="NZ_VMSO01000020.1"/>
</dbReference>
<evidence type="ECO:0000313" key="2">
    <source>
        <dbReference type="Proteomes" id="UP000322025"/>
    </source>
</evidence>
<evidence type="ECO:0000313" key="1">
    <source>
        <dbReference type="EMBL" id="KAA8500642.1"/>
    </source>
</evidence>
<keyword evidence="2" id="KW-1185">Reference proteome</keyword>